<accession>Q7XTX6</accession>
<evidence type="ECO:0000313" key="2">
    <source>
        <dbReference type="EMBL" id="CAD41675.1"/>
    </source>
</evidence>
<evidence type="ECO:0000313" key="3">
    <source>
        <dbReference type="Proteomes" id="UP000000763"/>
    </source>
</evidence>
<feature type="compositionally biased region" description="Acidic residues" evidence="1">
    <location>
        <begin position="407"/>
        <end position="419"/>
    </location>
</feature>
<name>Q7XTX6_ORYSJ</name>
<gene>
    <name evidence="2" type="primary">OSJNBa0019K04.22</name>
</gene>
<dbReference type="EMBL" id="AL606640">
    <property type="protein sequence ID" value="CAD41675.1"/>
    <property type="molecule type" value="Genomic_DNA"/>
</dbReference>
<feature type="region of interest" description="Disordered" evidence="1">
    <location>
        <begin position="288"/>
        <end position="324"/>
    </location>
</feature>
<feature type="region of interest" description="Disordered" evidence="1">
    <location>
        <begin position="1"/>
        <end position="25"/>
    </location>
</feature>
<sequence>MPREKRQKLSQDVPADMRPPVRGPRRRLGKEKRVNYLKNLLKCAKDRMVSPDTLPVDSHDDRFRTLVHVDWYNSVIMGRSHPVVEMKWLDWQYMSSKNNLVFNEVRKYSWNEEVIGQFYSIAFFGTTRKGLHFVKWTIQGQQYKTSMAQFAAALELDDDDLSRPHIFEEDALSVTSTTFMYEKDAPKDCLGTTHGLRPYYRVLYSIFRWSLLPKVGDAIALPGRHALLLSRMRYNKPDFSIMKLIWNEIYETVCEPKRGCIYAPYIMKMIEAKTEICYFKDNQHKSFRPHVPSSSATPPARATRASTSAAPSSSAAPQRSESSSPIKKALRAIFCMCAKTAKKVKKIERRQKEDWIAAGKDVFDISDDEEFADPFAAYEAARDIASGEGPSGTAHFFNEQSSHSEESSDDDGGGGDDIPDAASDAPTEDVPTDPDKAVDIAGQDIDSPHSGDTEIIPSDGDGDEA</sequence>
<protein>
    <submittedName>
        <fullName evidence="2">OSJNBa0019K04.22 protein</fullName>
    </submittedName>
</protein>
<reference evidence="3" key="2">
    <citation type="journal article" date="2008" name="Nucleic Acids Res.">
        <title>The rice annotation project database (RAP-DB): 2008 update.</title>
        <authorList>
            <consortium name="The rice annotation project (RAP)"/>
        </authorList>
    </citation>
    <scope>GENOME REANNOTATION</scope>
    <source>
        <strain evidence="3">cv. Nipponbare</strain>
    </source>
</reference>
<reference evidence="3" key="1">
    <citation type="journal article" date="2005" name="Nature">
        <title>The map-based sequence of the rice genome.</title>
        <authorList>
            <consortium name="International rice genome sequencing project (IRGSP)"/>
            <person name="Matsumoto T."/>
            <person name="Wu J."/>
            <person name="Kanamori H."/>
            <person name="Katayose Y."/>
            <person name="Fujisawa M."/>
            <person name="Namiki N."/>
            <person name="Mizuno H."/>
            <person name="Yamamoto K."/>
            <person name="Antonio B.A."/>
            <person name="Baba T."/>
            <person name="Sakata K."/>
            <person name="Nagamura Y."/>
            <person name="Aoki H."/>
            <person name="Arikawa K."/>
            <person name="Arita K."/>
            <person name="Bito T."/>
            <person name="Chiden Y."/>
            <person name="Fujitsuka N."/>
            <person name="Fukunaka R."/>
            <person name="Hamada M."/>
            <person name="Harada C."/>
            <person name="Hayashi A."/>
            <person name="Hijishita S."/>
            <person name="Honda M."/>
            <person name="Hosokawa S."/>
            <person name="Ichikawa Y."/>
            <person name="Idonuma A."/>
            <person name="Iijima M."/>
            <person name="Ikeda M."/>
            <person name="Ikeno M."/>
            <person name="Ito K."/>
            <person name="Ito S."/>
            <person name="Ito T."/>
            <person name="Ito Y."/>
            <person name="Ito Y."/>
            <person name="Iwabuchi A."/>
            <person name="Kamiya K."/>
            <person name="Karasawa W."/>
            <person name="Kurita K."/>
            <person name="Katagiri S."/>
            <person name="Kikuta A."/>
            <person name="Kobayashi H."/>
            <person name="Kobayashi N."/>
            <person name="Machita K."/>
            <person name="Maehara T."/>
            <person name="Masukawa M."/>
            <person name="Mizubayashi T."/>
            <person name="Mukai Y."/>
            <person name="Nagasaki H."/>
            <person name="Nagata Y."/>
            <person name="Naito S."/>
            <person name="Nakashima M."/>
            <person name="Nakama Y."/>
            <person name="Nakamichi Y."/>
            <person name="Nakamura M."/>
            <person name="Meguro A."/>
            <person name="Negishi M."/>
            <person name="Ohta I."/>
            <person name="Ohta T."/>
            <person name="Okamoto M."/>
            <person name="Ono N."/>
            <person name="Saji S."/>
            <person name="Sakaguchi M."/>
            <person name="Sakai K."/>
            <person name="Shibata M."/>
            <person name="Shimokawa T."/>
            <person name="Song J."/>
            <person name="Takazaki Y."/>
            <person name="Terasawa K."/>
            <person name="Tsugane M."/>
            <person name="Tsuji K."/>
            <person name="Ueda S."/>
            <person name="Waki K."/>
            <person name="Yamagata H."/>
            <person name="Yamamoto M."/>
            <person name="Yamamoto S."/>
            <person name="Yamane H."/>
            <person name="Yoshiki S."/>
            <person name="Yoshihara R."/>
            <person name="Yukawa K."/>
            <person name="Zhong H."/>
            <person name="Yano M."/>
            <person name="Yuan Q."/>
            <person name="Ouyang S."/>
            <person name="Liu J."/>
            <person name="Jones K.M."/>
            <person name="Gansberger K."/>
            <person name="Moffat K."/>
            <person name="Hill J."/>
            <person name="Bera J."/>
            <person name="Fadrosh D."/>
            <person name="Jin S."/>
            <person name="Johri S."/>
            <person name="Kim M."/>
            <person name="Overton L."/>
            <person name="Reardon M."/>
            <person name="Tsitrin T."/>
            <person name="Vuong H."/>
            <person name="Weaver B."/>
            <person name="Ciecko A."/>
            <person name="Tallon L."/>
            <person name="Jackson J."/>
            <person name="Pai G."/>
            <person name="Aken S.V."/>
            <person name="Utterback T."/>
            <person name="Reidmuller S."/>
            <person name="Feldblyum T."/>
            <person name="Hsiao J."/>
            <person name="Zismann V."/>
            <person name="Iobst S."/>
            <person name="de Vazeille A.R."/>
            <person name="Buell C.R."/>
            <person name="Ying K."/>
            <person name="Li Y."/>
            <person name="Lu T."/>
            <person name="Huang Y."/>
            <person name="Zhao Q."/>
            <person name="Feng Q."/>
            <person name="Zhang L."/>
            <person name="Zhu J."/>
            <person name="Weng Q."/>
            <person name="Mu J."/>
            <person name="Lu Y."/>
            <person name="Fan D."/>
            <person name="Liu Y."/>
            <person name="Guan J."/>
            <person name="Zhang Y."/>
            <person name="Yu S."/>
            <person name="Liu X."/>
            <person name="Zhang Y."/>
            <person name="Hong G."/>
            <person name="Han B."/>
            <person name="Choisne N."/>
            <person name="Demange N."/>
            <person name="Orjeda G."/>
            <person name="Samain S."/>
            <person name="Cattolico L."/>
            <person name="Pelletier E."/>
            <person name="Couloux A."/>
            <person name="Segurens B."/>
            <person name="Wincker P."/>
            <person name="D'Hont A."/>
            <person name="Scarpelli C."/>
            <person name="Weissenbach J."/>
            <person name="Salanoubat M."/>
            <person name="Quetier F."/>
            <person name="Yu Y."/>
            <person name="Kim H.R."/>
            <person name="Rambo T."/>
            <person name="Currie J."/>
            <person name="Collura K."/>
            <person name="Luo M."/>
            <person name="Yang T."/>
            <person name="Ammiraju J.S.S."/>
            <person name="Engler F."/>
            <person name="Soderlund C."/>
            <person name="Wing R.A."/>
            <person name="Palmer L.E."/>
            <person name="de la Bastide M."/>
            <person name="Spiegel L."/>
            <person name="Nascimento L."/>
            <person name="Zutavern T."/>
            <person name="O'Shaughnessy A."/>
            <person name="Dike S."/>
            <person name="Dedhia N."/>
            <person name="Preston R."/>
            <person name="Balija V."/>
            <person name="McCombie W.R."/>
            <person name="Chow T."/>
            <person name="Chen H."/>
            <person name="Chung M."/>
            <person name="Chen C."/>
            <person name="Shaw J."/>
            <person name="Wu H."/>
            <person name="Hsiao K."/>
            <person name="Chao Y."/>
            <person name="Chu M."/>
            <person name="Cheng C."/>
            <person name="Hour A."/>
            <person name="Lee P."/>
            <person name="Lin S."/>
            <person name="Lin Y."/>
            <person name="Liou J."/>
            <person name="Liu S."/>
            <person name="Hsing Y."/>
            <person name="Raghuvanshi S."/>
            <person name="Mohanty A."/>
            <person name="Bharti A.K."/>
            <person name="Gaur A."/>
            <person name="Gupta V."/>
            <person name="Kumar D."/>
            <person name="Ravi V."/>
            <person name="Vij S."/>
            <person name="Kapur A."/>
            <person name="Khurana P."/>
            <person name="Khurana P."/>
            <person name="Khurana J.P."/>
            <person name="Tyagi A.K."/>
            <person name="Gaikwad K."/>
            <person name="Singh A."/>
            <person name="Dalal V."/>
            <person name="Srivastava S."/>
            <person name="Dixit A."/>
            <person name="Pal A.K."/>
            <person name="Ghazi I.A."/>
            <person name="Yadav M."/>
            <person name="Pandit A."/>
            <person name="Bhargava A."/>
            <person name="Sureshbabu K."/>
            <person name="Batra K."/>
            <person name="Sharma T.R."/>
            <person name="Mohapatra T."/>
            <person name="Singh N.K."/>
            <person name="Messing J."/>
            <person name="Nelson A.B."/>
            <person name="Fuks G."/>
            <person name="Kavchok S."/>
            <person name="Keizer G."/>
            <person name="Linton E."/>
            <person name="Llaca V."/>
            <person name="Song R."/>
            <person name="Tanyolac B."/>
            <person name="Young S."/>
            <person name="Ho-Il K."/>
            <person name="Hahn J.H."/>
            <person name="Sangsakoo G."/>
            <person name="Vanavichit A."/>
            <person name="de Mattos Luiz.A.T."/>
            <person name="Zimmer P.D."/>
            <person name="Malone G."/>
            <person name="Dellagostin O."/>
            <person name="de Oliveira A.C."/>
            <person name="Bevan M."/>
            <person name="Bancroft I."/>
            <person name="Minx P."/>
            <person name="Cordum H."/>
            <person name="Wilson R."/>
            <person name="Cheng Z."/>
            <person name="Jin W."/>
            <person name="Jiang J."/>
            <person name="Leong S.A."/>
            <person name="Iwama H."/>
            <person name="Gojobori T."/>
            <person name="Itoh T."/>
            <person name="Niimura Y."/>
            <person name="Fujii Y."/>
            <person name="Habara T."/>
            <person name="Sakai H."/>
            <person name="Sato Y."/>
            <person name="Wilson G."/>
            <person name="Kumar K."/>
            <person name="McCouch S."/>
            <person name="Juretic N."/>
            <person name="Hoen D."/>
            <person name="Wright S."/>
            <person name="Bruskiewich R."/>
            <person name="Bureau T."/>
            <person name="Miyao A."/>
            <person name="Hirochika H."/>
            <person name="Nishikawa T."/>
            <person name="Kadowaki K."/>
            <person name="Sugiura M."/>
            <person name="Burr B."/>
            <person name="Sasaki T."/>
        </authorList>
    </citation>
    <scope>NUCLEOTIDE SEQUENCE [LARGE SCALE GENOMIC DNA]</scope>
    <source>
        <strain evidence="3">cv. Nipponbare</strain>
    </source>
</reference>
<dbReference type="AlphaFoldDB" id="Q7XTX6"/>
<organism evidence="2 3">
    <name type="scientific">Oryza sativa subsp. japonica</name>
    <name type="common">Rice</name>
    <dbReference type="NCBI Taxonomy" id="39947"/>
    <lineage>
        <taxon>Eukaryota</taxon>
        <taxon>Viridiplantae</taxon>
        <taxon>Streptophyta</taxon>
        <taxon>Embryophyta</taxon>
        <taxon>Tracheophyta</taxon>
        <taxon>Spermatophyta</taxon>
        <taxon>Magnoliopsida</taxon>
        <taxon>Liliopsida</taxon>
        <taxon>Poales</taxon>
        <taxon>Poaceae</taxon>
        <taxon>BOP clade</taxon>
        <taxon>Oryzoideae</taxon>
        <taxon>Oryzeae</taxon>
        <taxon>Oryzinae</taxon>
        <taxon>Oryza</taxon>
        <taxon>Oryza sativa</taxon>
    </lineage>
</organism>
<evidence type="ECO:0000256" key="1">
    <source>
        <dbReference type="SAM" id="MobiDB-lite"/>
    </source>
</evidence>
<feature type="region of interest" description="Disordered" evidence="1">
    <location>
        <begin position="386"/>
        <end position="465"/>
    </location>
</feature>
<dbReference type="Proteomes" id="UP000000763">
    <property type="component" value="Chromosome 4"/>
</dbReference>
<proteinExistence type="predicted"/>
<feature type="compositionally biased region" description="Low complexity" evidence="1">
    <location>
        <begin position="292"/>
        <end position="324"/>
    </location>
</feature>